<proteinExistence type="predicted"/>
<dbReference type="OrthoDB" id="6429842at2759"/>
<comment type="caution">
    <text evidence="2">The sequence shown here is derived from an EMBL/GenBank/DDBJ whole genome shotgun (WGS) entry which is preliminary data.</text>
</comment>
<dbReference type="Proteomes" id="UP000887116">
    <property type="component" value="Unassembled WGS sequence"/>
</dbReference>
<evidence type="ECO:0008006" key="4">
    <source>
        <dbReference type="Google" id="ProtNLM"/>
    </source>
</evidence>
<reference evidence="2" key="1">
    <citation type="submission" date="2020-07" db="EMBL/GenBank/DDBJ databases">
        <title>Multicomponent nature underlies the extraordinary mechanical properties of spider dragline silk.</title>
        <authorList>
            <person name="Kono N."/>
            <person name="Nakamura H."/>
            <person name="Mori M."/>
            <person name="Yoshida Y."/>
            <person name="Ohtoshi R."/>
            <person name="Malay A.D."/>
            <person name="Moran D.A.P."/>
            <person name="Tomita M."/>
            <person name="Numata K."/>
            <person name="Arakawa K."/>
        </authorList>
    </citation>
    <scope>NUCLEOTIDE SEQUENCE</scope>
</reference>
<name>A0A8X6LJU2_TRICU</name>
<keyword evidence="1" id="KW-0812">Transmembrane</keyword>
<evidence type="ECO:0000256" key="1">
    <source>
        <dbReference type="SAM" id="Phobius"/>
    </source>
</evidence>
<dbReference type="AlphaFoldDB" id="A0A8X6LJU2"/>
<keyword evidence="3" id="KW-1185">Reference proteome</keyword>
<evidence type="ECO:0000313" key="2">
    <source>
        <dbReference type="EMBL" id="GFR11017.1"/>
    </source>
</evidence>
<keyword evidence="1" id="KW-0472">Membrane</keyword>
<protein>
    <recommendedName>
        <fullName evidence="4">WG repeat-containing protein</fullName>
    </recommendedName>
</protein>
<keyword evidence="1" id="KW-1133">Transmembrane helix</keyword>
<dbReference type="EMBL" id="BMAO01036491">
    <property type="protein sequence ID" value="GFR11017.1"/>
    <property type="molecule type" value="Genomic_DNA"/>
</dbReference>
<organism evidence="2 3">
    <name type="scientific">Trichonephila clavata</name>
    <name type="common">Joro spider</name>
    <name type="synonym">Nephila clavata</name>
    <dbReference type="NCBI Taxonomy" id="2740835"/>
    <lineage>
        <taxon>Eukaryota</taxon>
        <taxon>Metazoa</taxon>
        <taxon>Ecdysozoa</taxon>
        <taxon>Arthropoda</taxon>
        <taxon>Chelicerata</taxon>
        <taxon>Arachnida</taxon>
        <taxon>Araneae</taxon>
        <taxon>Araneomorphae</taxon>
        <taxon>Entelegynae</taxon>
        <taxon>Araneoidea</taxon>
        <taxon>Nephilidae</taxon>
        <taxon>Trichonephila</taxon>
    </lineage>
</organism>
<feature type="transmembrane region" description="Helical" evidence="1">
    <location>
        <begin position="400"/>
        <end position="423"/>
    </location>
</feature>
<evidence type="ECO:0000313" key="3">
    <source>
        <dbReference type="Proteomes" id="UP000887116"/>
    </source>
</evidence>
<gene>
    <name evidence="2" type="primary">AVEN_275377_1</name>
    <name evidence="2" type="ORF">TNCT_33691</name>
</gene>
<sequence length="457" mass="52906">MSTSTLSYPKDPSGNEMYLTDYEGNEFYLIDKKQVFAIKEGKRYYAKDKDENEFYPVVNNKVQTIPFLYAKDALGNEKYPQDKHGNELPLPEQGTGVWIYAKDKDGNAFYPTDNTGKEVKYAKYIYKKDGYVKYPLNREGHPEYETDDTTNDEVYVIKKDGSINWGMDKHGNQRYAKKENGDEYYNENGEFACDHSGSPQYARTSDGEVIFPLDAERNESYLKDNEESHVIHMGNVVLDRYAKTKNGEEMYPIQMTNPTRFKEVILNEKYAKTALQEAEYPLDEYGNEYTLKISIDIAGKEKEYFPLGYPITNDNLVIVPEVNGKEFISDQWLPQVQAKNIIGELYREDKKYGDYVTNVRSKRRTRAAMHGYLTMGINNVVHGVNAKPLNKKFPNISHQLNWSLIGIVILVLLAVVFFLYKFFFTTQWKGKKNFFFKALAQQCNKDSGECARFSFAY</sequence>
<accession>A0A8X6LJU2</accession>